<proteinExistence type="inferred from homology"/>
<dbReference type="EMBL" id="WOEY01000017">
    <property type="protein sequence ID" value="NPT40538.1"/>
    <property type="molecule type" value="Genomic_DNA"/>
</dbReference>
<dbReference type="PANTHER" id="PTHR44196:SF1">
    <property type="entry name" value="DEHYDROGENASE_REDUCTASE SDR FAMILY MEMBER 7B"/>
    <property type="match status" value="1"/>
</dbReference>
<evidence type="ECO:0000256" key="1">
    <source>
        <dbReference type="ARBA" id="ARBA00006484"/>
    </source>
</evidence>
<accession>A0ABX2BL61</accession>
<comment type="caution">
    <text evidence="3">The sequence shown here is derived from an EMBL/GenBank/DDBJ whole genome shotgun (WGS) entry which is preliminary data.</text>
</comment>
<dbReference type="SUPFAM" id="SSF51735">
    <property type="entry name" value="NAD(P)-binding Rossmann-fold domains"/>
    <property type="match status" value="1"/>
</dbReference>
<name>A0ABX2BL61_9BURK</name>
<organism evidence="3 4">
    <name type="scientific">Paraburkholderia solitsugae</name>
    <dbReference type="NCBI Taxonomy" id="2675748"/>
    <lineage>
        <taxon>Bacteria</taxon>
        <taxon>Pseudomonadati</taxon>
        <taxon>Pseudomonadota</taxon>
        <taxon>Betaproteobacteria</taxon>
        <taxon>Burkholderiales</taxon>
        <taxon>Burkholderiaceae</taxon>
        <taxon>Paraburkholderia</taxon>
    </lineage>
</organism>
<protein>
    <submittedName>
        <fullName evidence="3">SDR family NAD(P)-dependent oxidoreductase</fullName>
    </submittedName>
</protein>
<keyword evidence="2" id="KW-0560">Oxidoreductase</keyword>
<evidence type="ECO:0000256" key="2">
    <source>
        <dbReference type="ARBA" id="ARBA00023002"/>
    </source>
</evidence>
<gene>
    <name evidence="3" type="ORF">GNZ12_04275</name>
</gene>
<dbReference type="InterPro" id="IPR002347">
    <property type="entry name" value="SDR_fam"/>
</dbReference>
<sequence>MHKLFDLSGRVVVVTGTTKGMGLSISRALGDAGAKLVISGRDQNAADSVATKLHETDGIDVRAIACDISDPASVDQFAARTLHAFGRVDALILNAAGASPRAVTRKISA</sequence>
<evidence type="ECO:0000313" key="3">
    <source>
        <dbReference type="EMBL" id="NPT40538.1"/>
    </source>
</evidence>
<dbReference type="Proteomes" id="UP000652198">
    <property type="component" value="Unassembled WGS sequence"/>
</dbReference>
<reference evidence="3 4" key="1">
    <citation type="submission" date="2019-11" db="EMBL/GenBank/DDBJ databases">
        <title>Metabolism of dissolved organic matter in forest soils.</title>
        <authorList>
            <person name="Cyle K.T."/>
            <person name="Wilhelm R.C."/>
            <person name="Martinez C.E."/>
        </authorList>
    </citation>
    <scope>NUCLEOTIDE SEQUENCE [LARGE SCALE GENOMIC DNA]</scope>
    <source>
        <strain evidence="3 4">1N</strain>
    </source>
</reference>
<keyword evidence="4" id="KW-1185">Reference proteome</keyword>
<dbReference type="PANTHER" id="PTHR44196">
    <property type="entry name" value="DEHYDROGENASE/REDUCTASE SDR FAMILY MEMBER 7B"/>
    <property type="match status" value="1"/>
</dbReference>
<dbReference type="PRINTS" id="PR00081">
    <property type="entry name" value="GDHRDH"/>
</dbReference>
<dbReference type="InterPro" id="IPR036291">
    <property type="entry name" value="NAD(P)-bd_dom_sf"/>
</dbReference>
<comment type="similarity">
    <text evidence="1">Belongs to the short-chain dehydrogenases/reductases (SDR) family.</text>
</comment>
<dbReference type="Gene3D" id="3.40.50.720">
    <property type="entry name" value="NAD(P)-binding Rossmann-like Domain"/>
    <property type="match status" value="1"/>
</dbReference>
<dbReference type="Pfam" id="PF00106">
    <property type="entry name" value="adh_short"/>
    <property type="match status" value="1"/>
</dbReference>
<evidence type="ECO:0000313" key="4">
    <source>
        <dbReference type="Proteomes" id="UP000652198"/>
    </source>
</evidence>